<dbReference type="RefSeq" id="WP_138899488.1">
    <property type="nucleotide sequence ID" value="NZ_BMVO01000038.1"/>
</dbReference>
<sequence length="110" mass="12370">MTHWNDSSRALEARRRRRVAQLSDAAAHWGKKVPEDPGITELADLLQEVADGFAHPDEPRRTVRTELTAVVEDLRAAARLGGLLPVVTLWHLHRAVEQERAARERLALVV</sequence>
<comment type="caution">
    <text evidence="1">The sequence shown here is derived from an EMBL/GenBank/DDBJ whole genome shotgun (WGS) entry which is preliminary data.</text>
</comment>
<dbReference type="Proteomes" id="UP000599437">
    <property type="component" value="Unassembled WGS sequence"/>
</dbReference>
<evidence type="ECO:0000313" key="1">
    <source>
        <dbReference type="EMBL" id="GHB30867.1"/>
    </source>
</evidence>
<dbReference type="EMBL" id="BMVO01000038">
    <property type="protein sequence ID" value="GHB30867.1"/>
    <property type="molecule type" value="Genomic_DNA"/>
</dbReference>
<proteinExistence type="predicted"/>
<name>A0ABQ3E9J8_9ACTN</name>
<reference evidence="2" key="1">
    <citation type="journal article" date="2019" name="Int. J. Syst. Evol. Microbiol.">
        <title>The Global Catalogue of Microorganisms (GCM) 10K type strain sequencing project: providing services to taxonomists for standard genome sequencing and annotation.</title>
        <authorList>
            <consortium name="The Broad Institute Genomics Platform"/>
            <consortium name="The Broad Institute Genome Sequencing Center for Infectious Disease"/>
            <person name="Wu L."/>
            <person name="Ma J."/>
        </authorList>
    </citation>
    <scope>NUCLEOTIDE SEQUENCE [LARGE SCALE GENOMIC DNA]</scope>
    <source>
        <strain evidence="2">JCM 4737</strain>
    </source>
</reference>
<protein>
    <submittedName>
        <fullName evidence="1">Uncharacterized protein</fullName>
    </submittedName>
</protein>
<gene>
    <name evidence="1" type="ORF">GCM10010346_62810</name>
</gene>
<organism evidence="1 2">
    <name type="scientific">Streptomyces chryseus</name>
    <dbReference type="NCBI Taxonomy" id="68186"/>
    <lineage>
        <taxon>Bacteria</taxon>
        <taxon>Bacillati</taxon>
        <taxon>Actinomycetota</taxon>
        <taxon>Actinomycetes</taxon>
        <taxon>Kitasatosporales</taxon>
        <taxon>Streptomycetaceae</taxon>
        <taxon>Streptomyces</taxon>
    </lineage>
</organism>
<keyword evidence="2" id="KW-1185">Reference proteome</keyword>
<evidence type="ECO:0000313" key="2">
    <source>
        <dbReference type="Proteomes" id="UP000599437"/>
    </source>
</evidence>
<accession>A0ABQ3E9J8</accession>